<accession>A0A2T0T7L9</accession>
<dbReference type="PANTHER" id="PTHR30055:SF234">
    <property type="entry name" value="HTH-TYPE TRANSCRIPTIONAL REGULATOR BETI"/>
    <property type="match status" value="1"/>
</dbReference>
<keyword evidence="7" id="KW-1185">Reference proteome</keyword>
<reference evidence="6 7" key="1">
    <citation type="submission" date="2018-03" db="EMBL/GenBank/DDBJ databases">
        <title>Genomic Encyclopedia of Archaeal and Bacterial Type Strains, Phase II (KMG-II): from individual species to whole genera.</title>
        <authorList>
            <person name="Goeker M."/>
        </authorList>
    </citation>
    <scope>NUCLEOTIDE SEQUENCE [LARGE SCALE GENOMIC DNA]</scope>
    <source>
        <strain evidence="6 7">DSM 44720</strain>
    </source>
</reference>
<dbReference type="Proteomes" id="UP000239494">
    <property type="component" value="Unassembled WGS sequence"/>
</dbReference>
<dbReference type="RefSeq" id="WP_106188639.1">
    <property type="nucleotide sequence ID" value="NZ_PVTF01000005.1"/>
</dbReference>
<dbReference type="EMBL" id="PVTF01000005">
    <property type="protein sequence ID" value="PRY41644.1"/>
    <property type="molecule type" value="Genomic_DNA"/>
</dbReference>
<dbReference type="GO" id="GO:0000976">
    <property type="term" value="F:transcription cis-regulatory region binding"/>
    <property type="evidence" value="ECO:0007669"/>
    <property type="project" value="TreeGrafter"/>
</dbReference>
<gene>
    <name evidence="6" type="ORF">CLV43_105402</name>
</gene>
<dbReference type="Pfam" id="PF00440">
    <property type="entry name" value="TetR_N"/>
    <property type="match status" value="1"/>
</dbReference>
<comment type="caution">
    <text evidence="6">The sequence shown here is derived from an EMBL/GenBank/DDBJ whole genome shotgun (WGS) entry which is preliminary data.</text>
</comment>
<evidence type="ECO:0000256" key="1">
    <source>
        <dbReference type="ARBA" id="ARBA00023015"/>
    </source>
</evidence>
<name>A0A2T0T7L9_9PSEU</name>
<dbReference type="SUPFAM" id="SSF46689">
    <property type="entry name" value="Homeodomain-like"/>
    <property type="match status" value="1"/>
</dbReference>
<protein>
    <submittedName>
        <fullName evidence="6">TetR family transcriptional regulator</fullName>
    </submittedName>
</protein>
<evidence type="ECO:0000256" key="2">
    <source>
        <dbReference type="ARBA" id="ARBA00023125"/>
    </source>
</evidence>
<dbReference type="PANTHER" id="PTHR30055">
    <property type="entry name" value="HTH-TYPE TRANSCRIPTIONAL REGULATOR RUTR"/>
    <property type="match status" value="1"/>
</dbReference>
<evidence type="ECO:0000313" key="6">
    <source>
        <dbReference type="EMBL" id="PRY41644.1"/>
    </source>
</evidence>
<dbReference type="AlphaFoldDB" id="A0A2T0T7L9"/>
<dbReference type="InterPro" id="IPR050109">
    <property type="entry name" value="HTH-type_TetR-like_transc_reg"/>
</dbReference>
<evidence type="ECO:0000256" key="4">
    <source>
        <dbReference type="PROSITE-ProRule" id="PRU00335"/>
    </source>
</evidence>
<dbReference type="InterPro" id="IPR001647">
    <property type="entry name" value="HTH_TetR"/>
</dbReference>
<dbReference type="GO" id="GO:0003700">
    <property type="term" value="F:DNA-binding transcription factor activity"/>
    <property type="evidence" value="ECO:0007669"/>
    <property type="project" value="TreeGrafter"/>
</dbReference>
<feature type="DNA-binding region" description="H-T-H motif" evidence="4">
    <location>
        <begin position="39"/>
        <end position="58"/>
    </location>
</feature>
<keyword evidence="3" id="KW-0804">Transcription</keyword>
<sequence length="203" mass="21744">MEATAYNSPRRKEAAALTRQAILDAARGLFVGRGYVATTIQDIASVARVAPATVYASVGGKPRLLAELITSGIGDARLREATGRIATGTDPVEVVADYVAGVRLAVREYGDIAELVLATAHVDATVAKTAALAEEDFRRELTAVANRLRDLGALVGSVDDAVDVLAYYLGYSSWRRLVLDFGWNHDKAQAWLTERITDALVTP</sequence>
<dbReference type="InterPro" id="IPR009057">
    <property type="entry name" value="Homeodomain-like_sf"/>
</dbReference>
<organism evidence="6 7">
    <name type="scientific">Umezawaea tangerina</name>
    <dbReference type="NCBI Taxonomy" id="84725"/>
    <lineage>
        <taxon>Bacteria</taxon>
        <taxon>Bacillati</taxon>
        <taxon>Actinomycetota</taxon>
        <taxon>Actinomycetes</taxon>
        <taxon>Pseudonocardiales</taxon>
        <taxon>Pseudonocardiaceae</taxon>
        <taxon>Umezawaea</taxon>
    </lineage>
</organism>
<keyword evidence="2 4" id="KW-0238">DNA-binding</keyword>
<dbReference type="Gene3D" id="1.10.357.10">
    <property type="entry name" value="Tetracycline Repressor, domain 2"/>
    <property type="match status" value="1"/>
</dbReference>
<evidence type="ECO:0000256" key="3">
    <source>
        <dbReference type="ARBA" id="ARBA00023163"/>
    </source>
</evidence>
<dbReference type="OrthoDB" id="4823039at2"/>
<proteinExistence type="predicted"/>
<evidence type="ECO:0000259" key="5">
    <source>
        <dbReference type="PROSITE" id="PS50977"/>
    </source>
</evidence>
<feature type="domain" description="HTH tetR-type" evidence="5">
    <location>
        <begin position="16"/>
        <end position="76"/>
    </location>
</feature>
<keyword evidence="1" id="KW-0805">Transcription regulation</keyword>
<dbReference type="PROSITE" id="PS50977">
    <property type="entry name" value="HTH_TETR_2"/>
    <property type="match status" value="1"/>
</dbReference>
<evidence type="ECO:0000313" key="7">
    <source>
        <dbReference type="Proteomes" id="UP000239494"/>
    </source>
</evidence>